<reference evidence="1 2" key="2">
    <citation type="journal article" date="2017" name="Nature">
        <title>The Apostasia genome and the evolution of orchids.</title>
        <authorList>
            <person name="Zhang G.Q."/>
            <person name="Liu K.W."/>
            <person name="Li Z."/>
            <person name="Lohaus R."/>
            <person name="Hsiao Y.Y."/>
            <person name="Niu S.C."/>
            <person name="Wang J.Y."/>
            <person name="Lin Y.C."/>
            <person name="Xu Q."/>
            <person name="Chen L.J."/>
            <person name="Yoshida K."/>
            <person name="Fujiwara S."/>
            <person name="Wang Z.W."/>
            <person name="Zhang Y.Q."/>
            <person name="Mitsuda N."/>
            <person name="Wang M."/>
            <person name="Liu G.H."/>
            <person name="Pecoraro L."/>
            <person name="Huang H.X."/>
            <person name="Xiao X.J."/>
            <person name="Lin M."/>
            <person name="Wu X.Y."/>
            <person name="Wu W.L."/>
            <person name="Chen Y.Y."/>
            <person name="Chang S.B."/>
            <person name="Sakamoto S."/>
            <person name="Ohme-Takagi M."/>
            <person name="Yagi M."/>
            <person name="Zeng S.J."/>
            <person name="Shen C.Y."/>
            <person name="Yeh C.M."/>
            <person name="Luo Y.B."/>
            <person name="Tsai W.C."/>
            <person name="Van de Peer Y."/>
            <person name="Liu Z.J."/>
        </authorList>
    </citation>
    <scope>NUCLEOTIDE SEQUENCE [LARGE SCALE GENOMIC DNA]</scope>
    <source>
        <tissue evidence="1">The whole plant</tissue>
    </source>
</reference>
<keyword evidence="2" id="KW-1185">Reference proteome</keyword>
<evidence type="ECO:0000313" key="2">
    <source>
        <dbReference type="Proteomes" id="UP000233837"/>
    </source>
</evidence>
<organism evidence="1 2">
    <name type="scientific">Dendrobium catenatum</name>
    <dbReference type="NCBI Taxonomy" id="906689"/>
    <lineage>
        <taxon>Eukaryota</taxon>
        <taxon>Viridiplantae</taxon>
        <taxon>Streptophyta</taxon>
        <taxon>Embryophyta</taxon>
        <taxon>Tracheophyta</taxon>
        <taxon>Spermatophyta</taxon>
        <taxon>Magnoliopsida</taxon>
        <taxon>Liliopsida</taxon>
        <taxon>Asparagales</taxon>
        <taxon>Orchidaceae</taxon>
        <taxon>Epidendroideae</taxon>
        <taxon>Malaxideae</taxon>
        <taxon>Dendrobiinae</taxon>
        <taxon>Dendrobium</taxon>
    </lineage>
</organism>
<proteinExistence type="predicted"/>
<dbReference type="AlphaFoldDB" id="A0A2I0XDV4"/>
<protein>
    <submittedName>
        <fullName evidence="1">Uncharacterized protein</fullName>
    </submittedName>
</protein>
<reference evidence="1 2" key="1">
    <citation type="journal article" date="2016" name="Sci. Rep.">
        <title>The Dendrobium catenatum Lindl. genome sequence provides insights into polysaccharide synthase, floral development and adaptive evolution.</title>
        <authorList>
            <person name="Zhang G.Q."/>
            <person name="Xu Q."/>
            <person name="Bian C."/>
            <person name="Tsai W.C."/>
            <person name="Yeh C.M."/>
            <person name="Liu K.W."/>
            <person name="Yoshida K."/>
            <person name="Zhang L.S."/>
            <person name="Chang S.B."/>
            <person name="Chen F."/>
            <person name="Shi Y."/>
            <person name="Su Y.Y."/>
            <person name="Zhang Y.Q."/>
            <person name="Chen L.J."/>
            <person name="Yin Y."/>
            <person name="Lin M."/>
            <person name="Huang H."/>
            <person name="Deng H."/>
            <person name="Wang Z.W."/>
            <person name="Zhu S.L."/>
            <person name="Zhao X."/>
            <person name="Deng C."/>
            <person name="Niu S.C."/>
            <person name="Huang J."/>
            <person name="Wang M."/>
            <person name="Liu G.H."/>
            <person name="Yang H.J."/>
            <person name="Xiao X.J."/>
            <person name="Hsiao Y.Y."/>
            <person name="Wu W.L."/>
            <person name="Chen Y.Y."/>
            <person name="Mitsuda N."/>
            <person name="Ohme-Takagi M."/>
            <person name="Luo Y.B."/>
            <person name="Van de Peer Y."/>
            <person name="Liu Z.J."/>
        </authorList>
    </citation>
    <scope>NUCLEOTIDE SEQUENCE [LARGE SCALE GENOMIC DNA]</scope>
    <source>
        <tissue evidence="1">The whole plant</tissue>
    </source>
</reference>
<gene>
    <name evidence="1" type="ORF">MA16_Dca001910</name>
</gene>
<sequence length="220" mass="23821">MEVRRIVVDGRYWSEIPLSAYGGQKNCSRQVTMNAVIFEGVNPVISNSNLVQLDSVVVLEGVAHVAQVLRLCSSEVGVLNYGLNSKPALSSMDNVSAPCDLAVNDVPCMGTEPSGSLISPSRKLIGCVESSLLVVVILDVVSSFINLASNMQVHDQSNLTPNDDFEGNANFFNSHISVMSNVEMKAHMAKSEKNSVLLQINLLILEDSFSSPSDREETDF</sequence>
<name>A0A2I0XDV4_9ASPA</name>
<evidence type="ECO:0000313" key="1">
    <source>
        <dbReference type="EMBL" id="PKU86079.1"/>
    </source>
</evidence>
<dbReference type="EMBL" id="KZ501954">
    <property type="protein sequence ID" value="PKU86079.1"/>
    <property type="molecule type" value="Genomic_DNA"/>
</dbReference>
<dbReference type="Proteomes" id="UP000233837">
    <property type="component" value="Unassembled WGS sequence"/>
</dbReference>
<accession>A0A2I0XDV4</accession>